<evidence type="ECO:0000313" key="2">
    <source>
        <dbReference type="Proteomes" id="UP000439903"/>
    </source>
</evidence>
<comment type="caution">
    <text evidence="1">The sequence shown here is derived from an EMBL/GenBank/DDBJ whole genome shotgun (WGS) entry which is preliminary data.</text>
</comment>
<keyword evidence="2" id="KW-1185">Reference proteome</keyword>
<name>A0A8H4AG18_GIGMA</name>
<accession>A0A8H4AG18</accession>
<evidence type="ECO:0008006" key="3">
    <source>
        <dbReference type="Google" id="ProtNLM"/>
    </source>
</evidence>
<dbReference type="Proteomes" id="UP000439903">
    <property type="component" value="Unassembled WGS sequence"/>
</dbReference>
<protein>
    <recommendedName>
        <fullName evidence="3">C2H2-type domain-containing protein</fullName>
    </recommendedName>
</protein>
<reference evidence="1 2" key="1">
    <citation type="journal article" date="2019" name="Environ. Microbiol.">
        <title>At the nexus of three kingdoms: the genome of the mycorrhizal fungus Gigaspora margarita provides insights into plant, endobacterial and fungal interactions.</title>
        <authorList>
            <person name="Venice F."/>
            <person name="Ghignone S."/>
            <person name="Salvioli di Fossalunga A."/>
            <person name="Amselem J."/>
            <person name="Novero M."/>
            <person name="Xianan X."/>
            <person name="Sedzielewska Toro K."/>
            <person name="Morin E."/>
            <person name="Lipzen A."/>
            <person name="Grigoriev I.V."/>
            <person name="Henrissat B."/>
            <person name="Martin F.M."/>
            <person name="Bonfante P."/>
        </authorList>
    </citation>
    <scope>NUCLEOTIDE SEQUENCE [LARGE SCALE GENOMIC DNA]</scope>
    <source>
        <strain evidence="1 2">BEG34</strain>
    </source>
</reference>
<dbReference type="EMBL" id="WTPW01000654">
    <property type="protein sequence ID" value="KAF0491421.1"/>
    <property type="molecule type" value="Genomic_DNA"/>
</dbReference>
<dbReference type="OrthoDB" id="2370756at2759"/>
<sequence>MATTVPILVICSICDEEFKSKRGLSYHNAMVKKFNTHQSNIDKLPKAIITKFKSIVVFIIYHNLPINFKSMEKQTLSIPCPESLFYAIFSGHIHHYSKRTGAYKCKFCGILAYQTLAKILNSEK</sequence>
<dbReference type="AlphaFoldDB" id="A0A8H4AG18"/>
<gene>
    <name evidence="1" type="ORF">F8M41_021828</name>
</gene>
<proteinExistence type="predicted"/>
<evidence type="ECO:0000313" key="1">
    <source>
        <dbReference type="EMBL" id="KAF0491421.1"/>
    </source>
</evidence>
<organism evidence="1 2">
    <name type="scientific">Gigaspora margarita</name>
    <dbReference type="NCBI Taxonomy" id="4874"/>
    <lineage>
        <taxon>Eukaryota</taxon>
        <taxon>Fungi</taxon>
        <taxon>Fungi incertae sedis</taxon>
        <taxon>Mucoromycota</taxon>
        <taxon>Glomeromycotina</taxon>
        <taxon>Glomeromycetes</taxon>
        <taxon>Diversisporales</taxon>
        <taxon>Gigasporaceae</taxon>
        <taxon>Gigaspora</taxon>
    </lineage>
</organism>